<dbReference type="RefSeq" id="WP_131170692.1">
    <property type="nucleotide sequence ID" value="NZ_FXTL01000001.1"/>
</dbReference>
<keyword evidence="8" id="KW-1185">Reference proteome</keyword>
<comment type="caution">
    <text evidence="7">The sequence shown here is derived from an EMBL/GenBank/DDBJ whole genome shotgun (WGS) entry which is preliminary data.</text>
</comment>
<reference evidence="7 8" key="1">
    <citation type="submission" date="2019-01" db="EMBL/GenBank/DDBJ databases">
        <title>Lactibacter flavus gen. nov., sp. nov., a novel bacterium of the family Propionibacteriaceae isolated from raw milk and dairy products.</title>
        <authorList>
            <person name="Huptas C."/>
            <person name="Wenning M."/>
            <person name="Breitenwieser F."/>
            <person name="Doll E."/>
            <person name="Von Neubeck M."/>
            <person name="Busse H.-J."/>
            <person name="Scherer S."/>
        </authorList>
    </citation>
    <scope>NUCLEOTIDE SEQUENCE [LARGE SCALE GENOMIC DNA]</scope>
    <source>
        <strain evidence="8">DSM 22130 / JCM 15804 / WR061</strain>
    </source>
</reference>
<evidence type="ECO:0000256" key="1">
    <source>
        <dbReference type="ARBA" id="ARBA00001933"/>
    </source>
</evidence>
<evidence type="ECO:0000256" key="4">
    <source>
        <dbReference type="ARBA" id="ARBA00022898"/>
    </source>
</evidence>
<dbReference type="AlphaFoldDB" id="A0A4Q9KQE2"/>
<dbReference type="InterPro" id="IPR050859">
    <property type="entry name" value="Class-I_PLP-dep_aminotransf"/>
</dbReference>
<dbReference type="OrthoDB" id="199743at2"/>
<dbReference type="GO" id="GO:1901605">
    <property type="term" value="P:alpha-amino acid metabolic process"/>
    <property type="evidence" value="ECO:0007669"/>
    <property type="project" value="TreeGrafter"/>
</dbReference>
<feature type="domain" description="Aminotransferase class I/classII large" evidence="6">
    <location>
        <begin position="58"/>
        <end position="370"/>
    </location>
</feature>
<dbReference type="PANTHER" id="PTHR42790">
    <property type="entry name" value="AMINOTRANSFERASE"/>
    <property type="match status" value="1"/>
</dbReference>
<protein>
    <submittedName>
        <fullName evidence="7">PLP-dependent aminotransferase family protein</fullName>
    </submittedName>
</protein>
<gene>
    <name evidence="7" type="ORF">ET996_01025</name>
</gene>
<dbReference type="Gene3D" id="3.90.1150.10">
    <property type="entry name" value="Aspartate Aminotransferase, domain 1"/>
    <property type="match status" value="1"/>
</dbReference>
<dbReference type="InterPro" id="IPR015421">
    <property type="entry name" value="PyrdxlP-dep_Trfase_major"/>
</dbReference>
<dbReference type="GO" id="GO:0008483">
    <property type="term" value="F:transaminase activity"/>
    <property type="evidence" value="ECO:0007669"/>
    <property type="project" value="UniProtKB-KW"/>
</dbReference>
<dbReference type="Gene3D" id="3.40.640.10">
    <property type="entry name" value="Type I PLP-dependent aspartate aminotransferase-like (Major domain)"/>
    <property type="match status" value="1"/>
</dbReference>
<dbReference type="PANTHER" id="PTHR42790:SF19">
    <property type="entry name" value="KYNURENINE_ALPHA-AMINOADIPATE AMINOTRANSFERASE, MITOCHONDRIAL"/>
    <property type="match status" value="1"/>
</dbReference>
<evidence type="ECO:0000313" key="8">
    <source>
        <dbReference type="Proteomes" id="UP000291933"/>
    </source>
</evidence>
<organism evidence="7 8">
    <name type="scientific">Propioniciclava tarda</name>
    <dbReference type="NCBI Taxonomy" id="433330"/>
    <lineage>
        <taxon>Bacteria</taxon>
        <taxon>Bacillati</taxon>
        <taxon>Actinomycetota</taxon>
        <taxon>Actinomycetes</taxon>
        <taxon>Propionibacteriales</taxon>
        <taxon>Propionibacteriaceae</taxon>
        <taxon>Propioniciclava</taxon>
    </lineage>
</organism>
<proteinExistence type="predicted"/>
<evidence type="ECO:0000256" key="5">
    <source>
        <dbReference type="SAM" id="MobiDB-lite"/>
    </source>
</evidence>
<evidence type="ECO:0000259" key="6">
    <source>
        <dbReference type="Pfam" id="PF00155"/>
    </source>
</evidence>
<feature type="region of interest" description="Disordered" evidence="5">
    <location>
        <begin position="390"/>
        <end position="476"/>
    </location>
</feature>
<feature type="compositionally biased region" description="Basic and acidic residues" evidence="5">
    <location>
        <begin position="418"/>
        <end position="439"/>
    </location>
</feature>
<accession>A0A4Q9KQE2</accession>
<keyword evidence="4" id="KW-0663">Pyridoxal phosphate</keyword>
<dbReference type="InterPro" id="IPR004839">
    <property type="entry name" value="Aminotransferase_I/II_large"/>
</dbReference>
<dbReference type="Proteomes" id="UP000291933">
    <property type="component" value="Unassembled WGS sequence"/>
</dbReference>
<dbReference type="SUPFAM" id="SSF53383">
    <property type="entry name" value="PLP-dependent transferases"/>
    <property type="match status" value="1"/>
</dbReference>
<sequence length="476" mass="50494">MTFEFPLIDLYAGEIADPVGDLFASLNTPGLISFAGGMPDASLFDADSLRASFDHVLATDGRRALQYGTSEGDAGLRAIAASRVSRHVPTSADQIQITSGSQEAIYLTALVMLNPGDVILVEEPTYLAAVQAFDLVGATMVGVHTDDEGVDPDALAAAIATHRPRAVYLNPTYSNPTGRTLSAARRAAVAEVLLASDVALVEDDPYGELGFDAPAPAPIASLPGMASRTLLLNSLSKVMAPGVRLGWIRGEGPIMRALAVAKGAVTMQSPALNQLAVAHYLAGNDLDAHIARVRELYRPRRDAMYAGLRAMLPAASITHPDGGMFCWVDLNDGRDTRPLLDAAVRAGVAFAPGWSFYAGGPRLSTMRLSFVTNPVDVIADGLGRLQIALTDGDPDTRSRHPHGAASPSRSIRLLTDQGRSRADGVPETMLDDRHAEPPRRVAQRGWDSVSTLPARHPWPQTASREAGPTIDPAPRV</sequence>
<evidence type="ECO:0000256" key="2">
    <source>
        <dbReference type="ARBA" id="ARBA00022576"/>
    </source>
</evidence>
<dbReference type="InterPro" id="IPR015422">
    <property type="entry name" value="PyrdxlP-dep_Trfase_small"/>
</dbReference>
<keyword evidence="2 7" id="KW-0032">Aminotransferase</keyword>
<dbReference type="InterPro" id="IPR015424">
    <property type="entry name" value="PyrdxlP-dep_Trfase"/>
</dbReference>
<comment type="cofactor">
    <cofactor evidence="1">
        <name>pyridoxal 5'-phosphate</name>
        <dbReference type="ChEBI" id="CHEBI:597326"/>
    </cofactor>
</comment>
<dbReference type="CDD" id="cd00609">
    <property type="entry name" value="AAT_like"/>
    <property type="match status" value="1"/>
</dbReference>
<dbReference type="Pfam" id="PF00155">
    <property type="entry name" value="Aminotran_1_2"/>
    <property type="match status" value="1"/>
</dbReference>
<evidence type="ECO:0000313" key="7">
    <source>
        <dbReference type="EMBL" id="TBT96280.1"/>
    </source>
</evidence>
<dbReference type="GO" id="GO:0030170">
    <property type="term" value="F:pyridoxal phosphate binding"/>
    <property type="evidence" value="ECO:0007669"/>
    <property type="project" value="InterPro"/>
</dbReference>
<name>A0A4Q9KQE2_PROTD</name>
<keyword evidence="3 7" id="KW-0808">Transferase</keyword>
<evidence type="ECO:0000256" key="3">
    <source>
        <dbReference type="ARBA" id="ARBA00022679"/>
    </source>
</evidence>
<dbReference type="EMBL" id="SDMR01000001">
    <property type="protein sequence ID" value="TBT96280.1"/>
    <property type="molecule type" value="Genomic_DNA"/>
</dbReference>